<name>A0AAE3HHA0_9FIRM</name>
<comment type="similarity">
    <text evidence="2 6">Belongs to the transposase mutator family.</text>
</comment>
<gene>
    <name evidence="7" type="ORF">NSA47_10460</name>
</gene>
<keyword evidence="8" id="KW-1185">Reference proteome</keyword>
<evidence type="ECO:0000256" key="2">
    <source>
        <dbReference type="ARBA" id="ARBA00010961"/>
    </source>
</evidence>
<evidence type="ECO:0000256" key="4">
    <source>
        <dbReference type="ARBA" id="ARBA00023125"/>
    </source>
</evidence>
<proteinExistence type="inferred from homology"/>
<sequence>MLGAELETELGYEKGHKKINLQIIVEEVYTAIGEELAYEKLTQLEEKWGKKYPYAIKSWHTNWDVLLPLFKLPSKCRRIMYATNIIERLRHQFSKVIKTESIFPSD</sequence>
<evidence type="ECO:0000256" key="5">
    <source>
        <dbReference type="ARBA" id="ARBA00023172"/>
    </source>
</evidence>
<dbReference type="AlphaFoldDB" id="A0AAE3HHA0"/>
<dbReference type="RefSeq" id="WP_257531741.1">
    <property type="nucleotide sequence ID" value="NZ_JANKAS010000009.1"/>
</dbReference>
<evidence type="ECO:0000256" key="6">
    <source>
        <dbReference type="RuleBase" id="RU365089"/>
    </source>
</evidence>
<protein>
    <recommendedName>
        <fullName evidence="6">Mutator family transposase</fullName>
    </recommendedName>
</protein>
<dbReference type="PANTHER" id="PTHR33217:SF8">
    <property type="entry name" value="MUTATOR FAMILY TRANSPOSASE"/>
    <property type="match status" value="1"/>
</dbReference>
<dbReference type="GO" id="GO:0006313">
    <property type="term" value="P:DNA transposition"/>
    <property type="evidence" value="ECO:0007669"/>
    <property type="project" value="UniProtKB-UniRule"/>
</dbReference>
<dbReference type="Pfam" id="PF00872">
    <property type="entry name" value="Transposase_mut"/>
    <property type="match status" value="1"/>
</dbReference>
<keyword evidence="6" id="KW-0814">Transposable element</keyword>
<reference evidence="7" key="1">
    <citation type="submission" date="2022-07" db="EMBL/GenBank/DDBJ databases">
        <title>Enhanced cultured diversity of the mouse gut microbiota enables custom-made synthetic communities.</title>
        <authorList>
            <person name="Afrizal A."/>
        </authorList>
    </citation>
    <scope>NUCLEOTIDE SEQUENCE</scope>
    <source>
        <strain evidence="7">DSM 28593</strain>
    </source>
</reference>
<accession>A0AAE3HHA0</accession>
<keyword evidence="4 6" id="KW-0238">DNA-binding</keyword>
<evidence type="ECO:0000256" key="1">
    <source>
        <dbReference type="ARBA" id="ARBA00002190"/>
    </source>
</evidence>
<dbReference type="GO" id="GO:0004803">
    <property type="term" value="F:transposase activity"/>
    <property type="evidence" value="ECO:0007669"/>
    <property type="project" value="UniProtKB-UniRule"/>
</dbReference>
<comment type="caution">
    <text evidence="7">The sequence shown here is derived from an EMBL/GenBank/DDBJ whole genome shotgun (WGS) entry which is preliminary data.</text>
</comment>
<keyword evidence="3 6" id="KW-0815">Transposition</keyword>
<evidence type="ECO:0000313" key="8">
    <source>
        <dbReference type="Proteomes" id="UP001205748"/>
    </source>
</evidence>
<dbReference type="InterPro" id="IPR001207">
    <property type="entry name" value="Transposase_mutator"/>
</dbReference>
<evidence type="ECO:0000256" key="3">
    <source>
        <dbReference type="ARBA" id="ARBA00022578"/>
    </source>
</evidence>
<comment type="function">
    <text evidence="1 6">Required for the transposition of the insertion element.</text>
</comment>
<dbReference type="Proteomes" id="UP001205748">
    <property type="component" value="Unassembled WGS sequence"/>
</dbReference>
<evidence type="ECO:0000313" key="7">
    <source>
        <dbReference type="EMBL" id="MCR1899405.1"/>
    </source>
</evidence>
<keyword evidence="5 6" id="KW-0233">DNA recombination</keyword>
<dbReference type="PANTHER" id="PTHR33217">
    <property type="entry name" value="TRANSPOSASE FOR INSERTION SEQUENCE ELEMENT IS1081"/>
    <property type="match status" value="1"/>
</dbReference>
<dbReference type="EMBL" id="JANKAS010000009">
    <property type="protein sequence ID" value="MCR1899405.1"/>
    <property type="molecule type" value="Genomic_DNA"/>
</dbReference>
<organism evidence="7 8">
    <name type="scientific">Irregularibacter muris</name>
    <dbReference type="NCBI Taxonomy" id="1796619"/>
    <lineage>
        <taxon>Bacteria</taxon>
        <taxon>Bacillati</taxon>
        <taxon>Bacillota</taxon>
        <taxon>Clostridia</taxon>
        <taxon>Eubacteriales</taxon>
        <taxon>Eubacteriaceae</taxon>
        <taxon>Irregularibacter</taxon>
    </lineage>
</organism>
<dbReference type="GO" id="GO:0003677">
    <property type="term" value="F:DNA binding"/>
    <property type="evidence" value="ECO:0007669"/>
    <property type="project" value="UniProtKB-UniRule"/>
</dbReference>